<dbReference type="STRING" id="1348774.AB433_17380"/>
<keyword evidence="2" id="KW-1185">Reference proteome</keyword>
<name>A0A0G3XJH5_9SPHN</name>
<reference evidence="1 2" key="1">
    <citation type="submission" date="2015-06" db="EMBL/GenBank/DDBJ databases">
        <authorList>
            <person name="Zeng Y."/>
            <person name="Huang Y."/>
        </authorList>
    </citation>
    <scope>NUCLEOTIDE SEQUENCE [LARGE SCALE GENOMIC DNA]</scope>
    <source>
        <strain evidence="1 2">PQ-2</strain>
    </source>
</reference>
<dbReference type="EMBL" id="CP011770">
    <property type="protein sequence ID" value="AKM11352.1"/>
    <property type="molecule type" value="Genomic_DNA"/>
</dbReference>
<dbReference type="KEGG" id="cna:AB433_17380"/>
<sequence>MSKGNRIKHTFRLPPALSRQLADYAGRKRVSQASVVEAAVGSFLSPDGSERMEAAFSRRLDRISRQIGKLDYHIEVGNEAFALYLRRWLAVTPAMPFEANAAARADAEKRFDFFVEALARRMETGRHLADDLIRAASEPRLSEIENPDGDGPEPPA</sequence>
<dbReference type="RefSeq" id="WP_047822819.1">
    <property type="nucleotide sequence ID" value="NZ_CP011770.1"/>
</dbReference>
<evidence type="ECO:0000313" key="2">
    <source>
        <dbReference type="Proteomes" id="UP000035287"/>
    </source>
</evidence>
<protein>
    <submittedName>
        <fullName evidence="1">CopG domain-containing protein</fullName>
    </submittedName>
</protein>
<dbReference type="PATRIC" id="fig|1348774.3.peg.3654"/>
<organism evidence="1 2">
    <name type="scientific">Croceicoccus naphthovorans</name>
    <dbReference type="NCBI Taxonomy" id="1348774"/>
    <lineage>
        <taxon>Bacteria</taxon>
        <taxon>Pseudomonadati</taxon>
        <taxon>Pseudomonadota</taxon>
        <taxon>Alphaproteobacteria</taxon>
        <taxon>Sphingomonadales</taxon>
        <taxon>Erythrobacteraceae</taxon>
        <taxon>Croceicoccus</taxon>
    </lineage>
</organism>
<gene>
    <name evidence="1" type="ORF">AB433_17380</name>
</gene>
<dbReference type="OrthoDB" id="9803941at2"/>
<proteinExistence type="predicted"/>
<dbReference type="Proteomes" id="UP000035287">
    <property type="component" value="Chromosome"/>
</dbReference>
<dbReference type="AlphaFoldDB" id="A0A0G3XJH5"/>
<accession>A0A0G3XJH5</accession>
<evidence type="ECO:0000313" key="1">
    <source>
        <dbReference type="EMBL" id="AKM11352.1"/>
    </source>
</evidence>